<evidence type="ECO:0000313" key="1">
    <source>
        <dbReference type="EMBL" id="SVC60194.1"/>
    </source>
</evidence>
<feature type="non-terminal residue" evidence="1">
    <location>
        <position position="1"/>
    </location>
</feature>
<protein>
    <recommendedName>
        <fullName evidence="2">Dockerin domain-containing protein</fullName>
    </recommendedName>
</protein>
<dbReference type="InterPro" id="IPR018247">
    <property type="entry name" value="EF_Hand_1_Ca_BS"/>
</dbReference>
<gene>
    <name evidence="1" type="ORF">METZ01_LOCUS313048</name>
</gene>
<organism evidence="1">
    <name type="scientific">marine metagenome</name>
    <dbReference type="NCBI Taxonomy" id="408172"/>
    <lineage>
        <taxon>unclassified sequences</taxon>
        <taxon>metagenomes</taxon>
        <taxon>ecological metagenomes</taxon>
    </lineage>
</organism>
<proteinExistence type="predicted"/>
<dbReference type="EMBL" id="UINC01100267">
    <property type="protein sequence ID" value="SVC60194.1"/>
    <property type="molecule type" value="Genomic_DNA"/>
</dbReference>
<evidence type="ECO:0008006" key="2">
    <source>
        <dbReference type="Google" id="ProtNLM"/>
    </source>
</evidence>
<accession>A0A382NG67</accession>
<name>A0A382NG67_9ZZZZ</name>
<dbReference type="AlphaFoldDB" id="A0A382NG67"/>
<reference evidence="1" key="1">
    <citation type="submission" date="2018-05" db="EMBL/GenBank/DDBJ databases">
        <authorList>
            <person name="Lanie J.A."/>
            <person name="Ng W.-L."/>
            <person name="Kazmierczak K.M."/>
            <person name="Andrzejewski T.M."/>
            <person name="Davidsen T.M."/>
            <person name="Wayne K.J."/>
            <person name="Tettelin H."/>
            <person name="Glass J.I."/>
            <person name="Rusch D."/>
            <person name="Podicherti R."/>
            <person name="Tsui H.-C.T."/>
            <person name="Winkler M.E."/>
        </authorList>
    </citation>
    <scope>NUCLEOTIDE SEQUENCE</scope>
</reference>
<dbReference type="PROSITE" id="PS00018">
    <property type="entry name" value="EF_HAND_1"/>
    <property type="match status" value="1"/>
</dbReference>
<sequence>DPSVFDLYKIDIDKNGSIDVTDIIQLVNIILAS</sequence>